<gene>
    <name evidence="2" type="ORF">AWT59_3082</name>
</gene>
<proteinExistence type="predicted"/>
<reference evidence="2 3" key="2">
    <citation type="submission" date="2016-03" db="EMBL/GenBank/DDBJ databases">
        <title>New uncultured bacterium of the family Gallionellaceae from acid mine drainage: description and reconstruction of genome based on metagenomic analysis of microbial community.</title>
        <authorList>
            <person name="Kadnikov V."/>
            <person name="Ivasenko D."/>
            <person name="Beletsky A."/>
            <person name="Mardanov A."/>
            <person name="Danilova E."/>
            <person name="Pimenov N."/>
            <person name="Karnachuk O."/>
            <person name="Ravin N."/>
        </authorList>
    </citation>
    <scope>NUCLEOTIDE SEQUENCE [LARGE SCALE GENOMIC DNA]</scope>
    <source>
        <strain evidence="2">ShG14-8</strain>
    </source>
</reference>
<accession>A0A139BP96</accession>
<dbReference type="PATRIC" id="fig|1796491.3.peg.3387"/>
<dbReference type="CDD" id="cd09854">
    <property type="entry name" value="PIN_VapC-like"/>
    <property type="match status" value="1"/>
</dbReference>
<dbReference type="Proteomes" id="UP000070578">
    <property type="component" value="Unassembled WGS sequence"/>
</dbReference>
<dbReference type="SUPFAM" id="SSF88723">
    <property type="entry name" value="PIN domain-like"/>
    <property type="match status" value="1"/>
</dbReference>
<dbReference type="Gene3D" id="3.40.50.1010">
    <property type="entry name" value="5'-nuclease"/>
    <property type="match status" value="1"/>
</dbReference>
<evidence type="ECO:0000313" key="2">
    <source>
        <dbReference type="EMBL" id="KXS30789.1"/>
    </source>
</evidence>
<dbReference type="InterPro" id="IPR029060">
    <property type="entry name" value="PIN-like_dom_sf"/>
</dbReference>
<name>A0A139BP96_9PROT</name>
<evidence type="ECO:0000313" key="3">
    <source>
        <dbReference type="Proteomes" id="UP000070578"/>
    </source>
</evidence>
<protein>
    <submittedName>
        <fullName evidence="2">PilT protein domain protein</fullName>
    </submittedName>
</protein>
<feature type="domain" description="PIN" evidence="1">
    <location>
        <begin position="16"/>
        <end position="136"/>
    </location>
</feature>
<dbReference type="InterPro" id="IPR002716">
    <property type="entry name" value="PIN_dom"/>
</dbReference>
<organism evidence="2 3">
    <name type="scientific">Candidatus Gallionella acididurans</name>
    <dbReference type="NCBI Taxonomy" id="1796491"/>
    <lineage>
        <taxon>Bacteria</taxon>
        <taxon>Pseudomonadati</taxon>
        <taxon>Pseudomonadota</taxon>
        <taxon>Betaproteobacteria</taxon>
        <taxon>Nitrosomonadales</taxon>
        <taxon>Gallionellaceae</taxon>
        <taxon>Gallionella</taxon>
    </lineage>
</organism>
<evidence type="ECO:0000259" key="1">
    <source>
        <dbReference type="Pfam" id="PF01850"/>
    </source>
</evidence>
<dbReference type="AlphaFoldDB" id="A0A139BP96"/>
<sequence>MGKIDDAIARMAGHRVYLDTNVFVYFLDRNPDYFSVVAPIIEAIDSGLIIGYTGDAAIAETLVKPYQTGNPALAASFKAFFSTEDFLSIQPHDAGTFDLAAQLRAKRGLKFIDALHYATAIQAGCKFFLTNDGGIQSNDVLEVISVKILAE</sequence>
<reference evidence="2 3" key="1">
    <citation type="submission" date="2016-02" db="EMBL/GenBank/DDBJ databases">
        <authorList>
            <person name="Wen L."/>
            <person name="He K."/>
            <person name="Yang H."/>
        </authorList>
    </citation>
    <scope>NUCLEOTIDE SEQUENCE [LARGE SCALE GENOMIC DNA]</scope>
    <source>
        <strain evidence="2">ShG14-8</strain>
    </source>
</reference>
<dbReference type="Pfam" id="PF01850">
    <property type="entry name" value="PIN"/>
    <property type="match status" value="1"/>
</dbReference>
<dbReference type="EMBL" id="LSLI01000141">
    <property type="protein sequence ID" value="KXS30789.1"/>
    <property type="molecule type" value="Genomic_DNA"/>
</dbReference>
<comment type="caution">
    <text evidence="2">The sequence shown here is derived from an EMBL/GenBank/DDBJ whole genome shotgun (WGS) entry which is preliminary data.</text>
</comment>